<dbReference type="RefSeq" id="WP_166270255.1">
    <property type="nucleotide sequence ID" value="NZ_CP048029.1"/>
</dbReference>
<proteinExistence type="predicted"/>
<evidence type="ECO:0000313" key="2">
    <source>
        <dbReference type="Proteomes" id="UP000502699"/>
    </source>
</evidence>
<evidence type="ECO:0000313" key="1">
    <source>
        <dbReference type="EMBL" id="QIK37488.1"/>
    </source>
</evidence>
<name>A0A6G7VCA9_9GAMM</name>
<keyword evidence="2" id="KW-1185">Reference proteome</keyword>
<gene>
    <name evidence="1" type="ORF">GWK36_05285</name>
</gene>
<sequence length="181" mass="19385">MTRTPISLCGLLGILAAVLLELGAVQPALAQQTLAEAMAQAIARMMESMGFNANQTPHFPPALVPPGSMGQSLPGMPSTAWQSFQGAITSGTTILEGVWEDNQGGLLIVQGGFYRLYAPCRGSIDGDLKVLGNRLELTNRQEGFSQSFEFALDQGRLALRDQAGQIYVYRRLVLGPFGSAR</sequence>
<dbReference type="EMBL" id="CP048029">
    <property type="protein sequence ID" value="QIK37488.1"/>
    <property type="molecule type" value="Genomic_DNA"/>
</dbReference>
<dbReference type="KEGG" id="cjap:GWK36_05285"/>
<protein>
    <submittedName>
        <fullName evidence="1">Uncharacterized protein</fullName>
    </submittedName>
</protein>
<organism evidence="1 2">
    <name type="scientific">Caldichromatium japonicum</name>
    <dbReference type="NCBI Taxonomy" id="2699430"/>
    <lineage>
        <taxon>Bacteria</taxon>
        <taxon>Pseudomonadati</taxon>
        <taxon>Pseudomonadota</taxon>
        <taxon>Gammaproteobacteria</taxon>
        <taxon>Chromatiales</taxon>
        <taxon>Chromatiaceae</taxon>
        <taxon>Caldichromatium</taxon>
    </lineage>
</organism>
<dbReference type="AlphaFoldDB" id="A0A6G7VCA9"/>
<accession>A0A6G7VCA9</accession>
<reference evidence="2" key="1">
    <citation type="submission" date="2020-01" db="EMBL/GenBank/DDBJ databases">
        <title>Caldichromatium gen. nov., sp. nov., a thermophilic purple sulfur bacterium member of the family Chromatiaceae isolated from Nakabusa hot spring, Japan.</title>
        <authorList>
            <person name="Saini M.K."/>
            <person name="Hanada S."/>
            <person name="Tank M."/>
        </authorList>
    </citation>
    <scope>NUCLEOTIDE SEQUENCE [LARGE SCALE GENOMIC DNA]</scope>
    <source>
        <strain evidence="2">No.7</strain>
    </source>
</reference>
<dbReference type="Proteomes" id="UP000502699">
    <property type="component" value="Chromosome"/>
</dbReference>